<comment type="similarity">
    <text evidence="6">Belongs to the ABC-4 integral membrane protein family.</text>
</comment>
<name>A0A7X0U4Y7_9ACTN</name>
<keyword evidence="10" id="KW-1185">Reference proteome</keyword>
<feature type="transmembrane region" description="Helical" evidence="7">
    <location>
        <begin position="233"/>
        <end position="258"/>
    </location>
</feature>
<dbReference type="EMBL" id="JACHMI010000001">
    <property type="protein sequence ID" value="MBB6555029.1"/>
    <property type="molecule type" value="Genomic_DNA"/>
</dbReference>
<dbReference type="InterPro" id="IPR003838">
    <property type="entry name" value="ABC3_permease_C"/>
</dbReference>
<dbReference type="InterPro" id="IPR050250">
    <property type="entry name" value="Macrolide_Exporter_MacB"/>
</dbReference>
<evidence type="ECO:0000259" key="8">
    <source>
        <dbReference type="Pfam" id="PF02687"/>
    </source>
</evidence>
<proteinExistence type="inferred from homology"/>
<feature type="transmembrane region" description="Helical" evidence="7">
    <location>
        <begin position="651"/>
        <end position="670"/>
    </location>
</feature>
<feature type="domain" description="ABC3 transporter permease C-terminal" evidence="8">
    <location>
        <begin position="652"/>
        <end position="765"/>
    </location>
</feature>
<dbReference type="RefSeq" id="WP_185109661.1">
    <property type="nucleotide sequence ID" value="NZ_BAAAXY010000170.1"/>
</dbReference>
<feature type="transmembrane region" description="Helical" evidence="7">
    <location>
        <begin position="405"/>
        <end position="428"/>
    </location>
</feature>
<feature type="domain" description="ABC3 transporter permease C-terminal" evidence="8">
    <location>
        <begin position="240"/>
        <end position="357"/>
    </location>
</feature>
<evidence type="ECO:0000256" key="7">
    <source>
        <dbReference type="SAM" id="Phobius"/>
    </source>
</evidence>
<evidence type="ECO:0000256" key="5">
    <source>
        <dbReference type="ARBA" id="ARBA00023136"/>
    </source>
</evidence>
<dbReference type="AlphaFoldDB" id="A0A7X0U4Y7"/>
<feature type="transmembrane region" description="Helical" evidence="7">
    <location>
        <begin position="288"/>
        <end position="310"/>
    </location>
</feature>
<dbReference type="Proteomes" id="UP000565579">
    <property type="component" value="Unassembled WGS sequence"/>
</dbReference>
<sequence length="774" mass="79246">MEVIGFAWKTLRDRKGAFAGAFVALLCAAALVCACLMLLETGLRGSVSPERYAGAPVIVAADQFVRETVDKGDGETKTKAKPLAERAWLPESVVGTLRRTPGVSKVVAEVTFPFGPYTGHGWESAALTPFTIARGREPRAGGEIVVDARAGLEVGARLRGYRVVGVTAQALPSQDTVFFSTAQARRLAGHPGMVSAAGVFPAVARAPQGTVLYAGEERGRLEFLDAEQARVKLISMGGALAGTSLIVAILVVVGTFALSIQQRQRELALLRAVAATPRQVRRLVGGQALVVGLLAGVPGAAAGVGLGLWLHSIFVSLGATPANLSLVVSPFPPLAALLATVAAAWAAARVSARRLARIRPVEALGEAALDGGRLPRWRLVAGPVLVAGAVALTLVLSGLDTEAAATPVTMLTALLWTVAVSVLGPLLARAVRLVPLPWAGGSGFLAARNLRATPRALAAVLSPLTLMVAMTCTILFAQTTMGAAAQEQAAAGTRADHVLPGASAEEIQRIPGVQAVTRVLRTSVRFGLDKYQAQAVTYDPRTMDLGIVSGTMDGFGPGSVALSGTAAAHLSLSPGDQARLTLGDGTPATLKVAAVYSRGLGFGDVTLPYELVRGHVDDPAGTLLVSAPGVTLPGAAPEAATTGSADPQVTFVALGLIIAFTAIAVVNTLAMATSGRARELAVLRLAGTTRRQVLRMLRLETLCAVLASAVTGTVVAVVTLAAFGAGMTGSAVPYVPPVAYALVIAAATALALLATALPARLALRTRPAEAVSST</sequence>
<comment type="subcellular location">
    <subcellularLocation>
        <location evidence="1">Cell membrane</location>
        <topology evidence="1">Multi-pass membrane protein</topology>
    </subcellularLocation>
</comment>
<keyword evidence="2" id="KW-1003">Cell membrane</keyword>
<evidence type="ECO:0000313" key="10">
    <source>
        <dbReference type="Proteomes" id="UP000565579"/>
    </source>
</evidence>
<dbReference type="PANTHER" id="PTHR30572">
    <property type="entry name" value="MEMBRANE COMPONENT OF TRANSPORTER-RELATED"/>
    <property type="match status" value="1"/>
</dbReference>
<reference evidence="9 10" key="1">
    <citation type="submission" date="2020-08" db="EMBL/GenBank/DDBJ databases">
        <title>Sequencing the genomes of 1000 actinobacteria strains.</title>
        <authorList>
            <person name="Klenk H.-P."/>
        </authorList>
    </citation>
    <scope>NUCLEOTIDE SEQUENCE [LARGE SCALE GENOMIC DNA]</scope>
    <source>
        <strain evidence="9 10">DSM 43768</strain>
    </source>
</reference>
<organism evidence="9 10">
    <name type="scientific">Nonomuraea rubra</name>
    <dbReference type="NCBI Taxonomy" id="46180"/>
    <lineage>
        <taxon>Bacteria</taxon>
        <taxon>Bacillati</taxon>
        <taxon>Actinomycetota</taxon>
        <taxon>Actinomycetes</taxon>
        <taxon>Streptosporangiales</taxon>
        <taxon>Streptosporangiaceae</taxon>
        <taxon>Nonomuraea</taxon>
    </lineage>
</organism>
<dbReference type="GO" id="GO:0005886">
    <property type="term" value="C:plasma membrane"/>
    <property type="evidence" value="ECO:0007669"/>
    <property type="project" value="UniProtKB-SubCell"/>
</dbReference>
<accession>A0A7X0U4Y7</accession>
<keyword evidence="5 7" id="KW-0472">Membrane</keyword>
<comment type="caution">
    <text evidence="9">The sequence shown here is derived from an EMBL/GenBank/DDBJ whole genome shotgun (WGS) entry which is preliminary data.</text>
</comment>
<protein>
    <submittedName>
        <fullName evidence="9">Putative ABC transport system permease protein</fullName>
    </submittedName>
</protein>
<dbReference type="Pfam" id="PF02687">
    <property type="entry name" value="FtsX"/>
    <property type="match status" value="2"/>
</dbReference>
<evidence type="ECO:0000256" key="2">
    <source>
        <dbReference type="ARBA" id="ARBA00022475"/>
    </source>
</evidence>
<evidence type="ECO:0000313" key="9">
    <source>
        <dbReference type="EMBL" id="MBB6555029.1"/>
    </source>
</evidence>
<feature type="transmembrane region" description="Helical" evidence="7">
    <location>
        <begin position="456"/>
        <end position="477"/>
    </location>
</feature>
<keyword evidence="4 7" id="KW-1133">Transmembrane helix</keyword>
<evidence type="ECO:0000256" key="4">
    <source>
        <dbReference type="ARBA" id="ARBA00022989"/>
    </source>
</evidence>
<feature type="transmembrane region" description="Helical" evidence="7">
    <location>
        <begin position="701"/>
        <end position="726"/>
    </location>
</feature>
<evidence type="ECO:0000256" key="1">
    <source>
        <dbReference type="ARBA" id="ARBA00004651"/>
    </source>
</evidence>
<gene>
    <name evidence="9" type="ORF">HD593_009824</name>
</gene>
<dbReference type="GO" id="GO:0022857">
    <property type="term" value="F:transmembrane transporter activity"/>
    <property type="evidence" value="ECO:0007669"/>
    <property type="project" value="TreeGrafter"/>
</dbReference>
<evidence type="ECO:0000256" key="6">
    <source>
        <dbReference type="ARBA" id="ARBA00038076"/>
    </source>
</evidence>
<feature type="transmembrane region" description="Helical" evidence="7">
    <location>
        <begin position="379"/>
        <end position="399"/>
    </location>
</feature>
<feature type="transmembrane region" description="Helical" evidence="7">
    <location>
        <begin position="17"/>
        <end position="39"/>
    </location>
</feature>
<feature type="transmembrane region" description="Helical" evidence="7">
    <location>
        <begin position="738"/>
        <end position="757"/>
    </location>
</feature>
<feature type="transmembrane region" description="Helical" evidence="7">
    <location>
        <begin position="330"/>
        <end position="348"/>
    </location>
</feature>
<evidence type="ECO:0000256" key="3">
    <source>
        <dbReference type="ARBA" id="ARBA00022692"/>
    </source>
</evidence>
<keyword evidence="3 7" id="KW-0812">Transmembrane</keyword>
<dbReference type="PANTHER" id="PTHR30572:SF4">
    <property type="entry name" value="ABC TRANSPORTER PERMEASE YTRF"/>
    <property type="match status" value="1"/>
</dbReference>